<reference evidence="2" key="2">
    <citation type="submission" date="2015-08" db="UniProtKB">
        <authorList>
            <consortium name="WormBaseParasite"/>
        </authorList>
    </citation>
    <scope>IDENTIFICATION</scope>
</reference>
<protein>
    <submittedName>
        <fullName evidence="2">KH_dom_type_1 domain-containing protein</fullName>
    </submittedName>
</protein>
<dbReference type="WBParaSite" id="SVE_1251100.1">
    <property type="protein sequence ID" value="SVE_1251100.1"/>
    <property type="gene ID" value="SVE_1251100"/>
</dbReference>
<organism evidence="1 2">
    <name type="scientific">Strongyloides venezuelensis</name>
    <name type="common">Threadworm</name>
    <dbReference type="NCBI Taxonomy" id="75913"/>
    <lineage>
        <taxon>Eukaryota</taxon>
        <taxon>Metazoa</taxon>
        <taxon>Ecdysozoa</taxon>
        <taxon>Nematoda</taxon>
        <taxon>Chromadorea</taxon>
        <taxon>Rhabditida</taxon>
        <taxon>Tylenchina</taxon>
        <taxon>Panagrolaimomorpha</taxon>
        <taxon>Strongyloidoidea</taxon>
        <taxon>Strongyloididae</taxon>
        <taxon>Strongyloides</taxon>
    </lineage>
</organism>
<name>A0A0K0FRI1_STRVS</name>
<evidence type="ECO:0000313" key="1">
    <source>
        <dbReference type="Proteomes" id="UP000035680"/>
    </source>
</evidence>
<proteinExistence type="predicted"/>
<evidence type="ECO:0000313" key="2">
    <source>
        <dbReference type="WBParaSite" id="SVE_1251100.1"/>
    </source>
</evidence>
<dbReference type="Proteomes" id="UP000035680">
    <property type="component" value="Unassembled WGS sequence"/>
</dbReference>
<accession>A0A0K0FRI1</accession>
<sequence>MKLNVIVPSRPLQMLAMGVSGSHKISLSGQKRRSGCTLTMLRGEVKTLMKKYNVIVEPGIVGFKQLN</sequence>
<reference evidence="1" key="1">
    <citation type="submission" date="2014-07" db="EMBL/GenBank/DDBJ databases">
        <authorList>
            <person name="Martin A.A"/>
            <person name="De Silva N."/>
        </authorList>
    </citation>
    <scope>NUCLEOTIDE SEQUENCE</scope>
</reference>
<dbReference type="AlphaFoldDB" id="A0A0K0FRI1"/>
<keyword evidence="1" id="KW-1185">Reference proteome</keyword>